<proteinExistence type="predicted"/>
<comment type="caution">
    <text evidence="1">The sequence shown here is derived from an EMBL/GenBank/DDBJ whole genome shotgun (WGS) entry which is preliminary data.</text>
</comment>
<name>A0A176RTV5_9GAMM</name>
<dbReference type="AlphaFoldDB" id="A0A176RTV5"/>
<evidence type="ECO:0000313" key="1">
    <source>
        <dbReference type="EMBL" id="OAD19146.1"/>
    </source>
</evidence>
<organism evidence="1 2">
    <name type="scientific">Candidatus Thiomargarita nelsonii</name>
    <dbReference type="NCBI Taxonomy" id="1003181"/>
    <lineage>
        <taxon>Bacteria</taxon>
        <taxon>Pseudomonadati</taxon>
        <taxon>Pseudomonadota</taxon>
        <taxon>Gammaproteobacteria</taxon>
        <taxon>Thiotrichales</taxon>
        <taxon>Thiotrichaceae</taxon>
        <taxon>Thiomargarita</taxon>
    </lineage>
</organism>
<accession>A0A176RTV5</accession>
<gene>
    <name evidence="1" type="ORF">THIOM_005238</name>
</gene>
<dbReference type="Gene3D" id="3.90.1720.80">
    <property type="match status" value="1"/>
</dbReference>
<sequence>MGDQGTIHHLLGRVGGKNICPHGYVRGAQDLASILRKVWGKRDLGWAKPGAIPKNIKGKRGVICYMNIPGYSGQGHIDLWNKTTPVGQAYWKASTIWFWKL</sequence>
<reference evidence="1 2" key="1">
    <citation type="submission" date="2016-05" db="EMBL/GenBank/DDBJ databases">
        <title>Single-cell genome of chain-forming Candidatus Thiomargarita nelsonii and comparison to other large sulfur-oxidizing bacteria.</title>
        <authorList>
            <person name="Winkel M."/>
            <person name="Salman V."/>
            <person name="Woyke T."/>
            <person name="Schulz-Vogt H."/>
            <person name="Richter M."/>
            <person name="Flood B."/>
            <person name="Bailey J."/>
            <person name="Amann R."/>
            <person name="Mussmann M."/>
        </authorList>
    </citation>
    <scope>NUCLEOTIDE SEQUENCE [LARGE SCALE GENOMIC DNA]</scope>
    <source>
        <strain evidence="1 2">THI036</strain>
    </source>
</reference>
<keyword evidence="2" id="KW-1185">Reference proteome</keyword>
<evidence type="ECO:0000313" key="2">
    <source>
        <dbReference type="Proteomes" id="UP000076962"/>
    </source>
</evidence>
<dbReference type="Pfam" id="PF14113">
    <property type="entry name" value="Tae4"/>
    <property type="match status" value="1"/>
</dbReference>
<protein>
    <submittedName>
        <fullName evidence="1">Uncharacterized protein</fullName>
    </submittedName>
</protein>
<dbReference type="EMBL" id="LUTY01002926">
    <property type="protein sequence ID" value="OAD19146.1"/>
    <property type="molecule type" value="Genomic_DNA"/>
</dbReference>
<dbReference type="Proteomes" id="UP000076962">
    <property type="component" value="Unassembled WGS sequence"/>
</dbReference>
<dbReference type="InterPro" id="IPR025562">
    <property type="entry name" value="Tae4"/>
</dbReference>